<dbReference type="PANTHER" id="PTHR43132:SF2">
    <property type="entry name" value="ARSENICAL RESISTANCE OPERON REPRESSOR ARSR-RELATED"/>
    <property type="match status" value="1"/>
</dbReference>
<evidence type="ECO:0000256" key="3">
    <source>
        <dbReference type="ARBA" id="ARBA00023163"/>
    </source>
</evidence>
<dbReference type="CDD" id="cd00090">
    <property type="entry name" value="HTH_ARSR"/>
    <property type="match status" value="1"/>
</dbReference>
<dbReference type="InterPro" id="IPR051011">
    <property type="entry name" value="Metal_resp_trans_reg"/>
</dbReference>
<dbReference type="SMART" id="SM00418">
    <property type="entry name" value="HTH_ARSR"/>
    <property type="match status" value="1"/>
</dbReference>
<evidence type="ECO:0000313" key="6">
    <source>
        <dbReference type="EMBL" id="RKS78158.1"/>
    </source>
</evidence>
<dbReference type="InterPro" id="IPR036390">
    <property type="entry name" value="WH_DNA-bd_sf"/>
</dbReference>
<dbReference type="InterPro" id="IPR036388">
    <property type="entry name" value="WH-like_DNA-bd_sf"/>
</dbReference>
<dbReference type="Pfam" id="PF12840">
    <property type="entry name" value="HTH_20"/>
    <property type="match status" value="1"/>
</dbReference>
<dbReference type="GO" id="GO:0003700">
    <property type="term" value="F:DNA-binding transcription factor activity"/>
    <property type="evidence" value="ECO:0007669"/>
    <property type="project" value="InterPro"/>
</dbReference>
<keyword evidence="3" id="KW-0804">Transcription</keyword>
<dbReference type="PANTHER" id="PTHR43132">
    <property type="entry name" value="ARSENICAL RESISTANCE OPERON REPRESSOR ARSR-RELATED"/>
    <property type="match status" value="1"/>
</dbReference>
<dbReference type="Proteomes" id="UP000268233">
    <property type="component" value="Unassembled WGS sequence"/>
</dbReference>
<comment type="caution">
    <text evidence="6">The sequence shown here is derived from an EMBL/GenBank/DDBJ whole genome shotgun (WGS) entry which is preliminary data.</text>
</comment>
<keyword evidence="2" id="KW-0238">DNA-binding</keyword>
<keyword evidence="7" id="KW-1185">Reference proteome</keyword>
<dbReference type="EMBL" id="RBWW01000002">
    <property type="protein sequence ID" value="RKS78158.1"/>
    <property type="molecule type" value="Genomic_DNA"/>
</dbReference>
<accession>A0A495QVI9</accession>
<dbReference type="InterPro" id="IPR056525">
    <property type="entry name" value="HVO_1552_C"/>
</dbReference>
<keyword evidence="4" id="KW-0812">Transmembrane</keyword>
<dbReference type="AlphaFoldDB" id="A0A495QVI9"/>
<dbReference type="GO" id="GO:0003677">
    <property type="term" value="F:DNA binding"/>
    <property type="evidence" value="ECO:0007669"/>
    <property type="project" value="UniProtKB-KW"/>
</dbReference>
<keyword evidence="4" id="KW-0472">Membrane</keyword>
<keyword evidence="1" id="KW-0805">Transcription regulation</keyword>
<gene>
    <name evidence="6" type="ORF">BDK61_3808</name>
</gene>
<evidence type="ECO:0000256" key="4">
    <source>
        <dbReference type="SAM" id="Phobius"/>
    </source>
</evidence>
<dbReference type="SUPFAM" id="SSF46785">
    <property type="entry name" value="Winged helix' DNA-binding domain"/>
    <property type="match status" value="1"/>
</dbReference>
<keyword evidence="4" id="KW-1133">Transmembrane helix</keyword>
<feature type="domain" description="HTH arsR-type" evidence="5">
    <location>
        <begin position="33"/>
        <end position="117"/>
    </location>
</feature>
<name>A0A495QVI9_9EURY</name>
<dbReference type="RefSeq" id="WP_121304053.1">
    <property type="nucleotide sequence ID" value="NZ_RBWW01000002.1"/>
</dbReference>
<dbReference type="InterPro" id="IPR011991">
    <property type="entry name" value="ArsR-like_HTH"/>
</dbReference>
<proteinExistence type="predicted"/>
<dbReference type="Gene3D" id="1.10.10.10">
    <property type="entry name" value="Winged helix-like DNA-binding domain superfamily/Winged helix DNA-binding domain"/>
    <property type="match status" value="1"/>
</dbReference>
<organism evidence="6 7">
    <name type="scientific">Haloarcula quadrata</name>
    <dbReference type="NCBI Taxonomy" id="182779"/>
    <lineage>
        <taxon>Archaea</taxon>
        <taxon>Methanobacteriati</taxon>
        <taxon>Methanobacteriota</taxon>
        <taxon>Stenosarchaea group</taxon>
        <taxon>Halobacteria</taxon>
        <taxon>Halobacteriales</taxon>
        <taxon>Haloarculaceae</taxon>
        <taxon>Haloarcula</taxon>
    </lineage>
</organism>
<evidence type="ECO:0000313" key="7">
    <source>
        <dbReference type="Proteomes" id="UP000268233"/>
    </source>
</evidence>
<evidence type="ECO:0000256" key="1">
    <source>
        <dbReference type="ARBA" id="ARBA00023015"/>
    </source>
</evidence>
<dbReference type="InterPro" id="IPR001845">
    <property type="entry name" value="HTH_ArsR_DNA-bd_dom"/>
</dbReference>
<evidence type="ECO:0000256" key="2">
    <source>
        <dbReference type="ARBA" id="ARBA00023125"/>
    </source>
</evidence>
<reference evidence="6 7" key="1">
    <citation type="submission" date="2018-10" db="EMBL/GenBank/DDBJ databases">
        <title>Genomic Encyclopedia of Archaeal and Bacterial Type Strains, Phase II (KMG-II): from individual species to whole genera.</title>
        <authorList>
            <person name="Goeker M."/>
        </authorList>
    </citation>
    <scope>NUCLEOTIDE SEQUENCE [LARGE SCALE GENOMIC DNA]</scope>
    <source>
        <strain evidence="6 7">DSM 11927</strain>
    </source>
</reference>
<evidence type="ECO:0000259" key="5">
    <source>
        <dbReference type="SMART" id="SM00418"/>
    </source>
</evidence>
<dbReference type="Pfam" id="PF24267">
    <property type="entry name" value="HVO_1552_C"/>
    <property type="match status" value="1"/>
</dbReference>
<protein>
    <submittedName>
        <fullName evidence="6">ArsR family transcriptional regulator</fullName>
    </submittedName>
</protein>
<sequence length="214" mass="23057">MSSLLPLKPTPQTASDRSLEPRLVDFEDESAEQIISAVSSTTARRILSQIYAEPTTASEIATELNSSVQNISYHLDRLQDADLVAVVETWYSEQGREMDVYAPTNSALVLFAGAERTSPSLKTALSRVFGAVGLVGAVSVLAHIRRSVPTPVSSPRAGASPVQQPDPTMWETLGTFATGPGGVVLGIGIFLILLFFVAWYWGTYRPARNHAHSA</sequence>
<feature type="transmembrane region" description="Helical" evidence="4">
    <location>
        <begin position="183"/>
        <end position="202"/>
    </location>
</feature>